<feature type="transmembrane region" description="Helical" evidence="1">
    <location>
        <begin position="12"/>
        <end position="30"/>
    </location>
</feature>
<protein>
    <submittedName>
        <fullName evidence="2">Thiamine ECF transporter S component ThiT</fullName>
    </submittedName>
</protein>
<sequence length="185" mass="19969">MSTQSSRNSKVRILCEGALMVAAAIILSYFKLQFLLAGSISFAMIPIIIFAVRRGAGWGVAAGVVYGTLKFILGAGYAWNWASILLDYSLAYGAVGFAGLCKGRKWGLPVGAFVGCFARFIVHFISGITIYKITAPTEVIGITVANPWIYSLLYNISYMLPNTIIAIVAGLLLTAPLKKYMRGQL</sequence>
<dbReference type="GO" id="GO:0015234">
    <property type="term" value="F:thiamine transmembrane transporter activity"/>
    <property type="evidence" value="ECO:0007669"/>
    <property type="project" value="InterPro"/>
</dbReference>
<accession>A0A1C6HC51</accession>
<reference evidence="2" key="1">
    <citation type="submission" date="2015-09" db="EMBL/GenBank/DDBJ databases">
        <authorList>
            <consortium name="Pathogen Informatics"/>
        </authorList>
    </citation>
    <scope>NUCLEOTIDE SEQUENCE</scope>
    <source>
        <strain evidence="2">2789STDY5834896</strain>
    </source>
</reference>
<dbReference type="Pfam" id="PF09515">
    <property type="entry name" value="Thia_YuaJ"/>
    <property type="match status" value="1"/>
</dbReference>
<feature type="transmembrane region" description="Helical" evidence="1">
    <location>
        <begin position="59"/>
        <end position="79"/>
    </location>
</feature>
<keyword evidence="1" id="KW-0472">Membrane</keyword>
<feature type="transmembrane region" description="Helical" evidence="1">
    <location>
        <begin position="36"/>
        <end position="52"/>
    </location>
</feature>
<evidence type="ECO:0000313" key="2">
    <source>
        <dbReference type="EMBL" id="SCJ55080.1"/>
    </source>
</evidence>
<name>A0A1C6HC51_9FIRM</name>
<feature type="transmembrane region" description="Helical" evidence="1">
    <location>
        <begin position="85"/>
        <end position="101"/>
    </location>
</feature>
<dbReference type="Gene3D" id="1.10.1760.20">
    <property type="match status" value="1"/>
</dbReference>
<keyword evidence="1" id="KW-0812">Transmembrane</keyword>
<dbReference type="GO" id="GO:0005886">
    <property type="term" value="C:plasma membrane"/>
    <property type="evidence" value="ECO:0007669"/>
    <property type="project" value="InterPro"/>
</dbReference>
<feature type="transmembrane region" description="Helical" evidence="1">
    <location>
        <begin position="151"/>
        <end position="175"/>
    </location>
</feature>
<proteinExistence type="predicted"/>
<organism evidence="2">
    <name type="scientific">uncultured Anaerotruncus sp</name>
    <dbReference type="NCBI Taxonomy" id="905011"/>
    <lineage>
        <taxon>Bacteria</taxon>
        <taxon>Bacillati</taxon>
        <taxon>Bacillota</taxon>
        <taxon>Clostridia</taxon>
        <taxon>Eubacteriales</taxon>
        <taxon>Oscillospiraceae</taxon>
        <taxon>Anaerotruncus</taxon>
        <taxon>environmental samples</taxon>
    </lineage>
</organism>
<dbReference type="InterPro" id="IPR012651">
    <property type="entry name" value="Thia_Transptr_ThiT"/>
</dbReference>
<dbReference type="AlphaFoldDB" id="A0A1C6HC51"/>
<dbReference type="EMBL" id="FMHG01000001">
    <property type="protein sequence ID" value="SCJ55080.1"/>
    <property type="molecule type" value="Genomic_DNA"/>
</dbReference>
<gene>
    <name evidence="2" type="primary">thiT</name>
    <name evidence="2" type="ORF">SAMEA3545359_00778</name>
</gene>
<feature type="transmembrane region" description="Helical" evidence="1">
    <location>
        <begin position="108"/>
        <end position="131"/>
    </location>
</feature>
<evidence type="ECO:0000256" key="1">
    <source>
        <dbReference type="SAM" id="Phobius"/>
    </source>
</evidence>
<keyword evidence="1" id="KW-1133">Transmembrane helix</keyword>